<feature type="transmembrane region" description="Helical" evidence="5">
    <location>
        <begin position="371"/>
        <end position="390"/>
    </location>
</feature>
<keyword evidence="4 5" id="KW-0472">Membrane</keyword>
<evidence type="ECO:0000256" key="1">
    <source>
        <dbReference type="ARBA" id="ARBA00004651"/>
    </source>
</evidence>
<feature type="transmembrane region" description="Helical" evidence="5">
    <location>
        <begin position="117"/>
        <end position="137"/>
    </location>
</feature>
<feature type="transmembrane region" description="Helical" evidence="5">
    <location>
        <begin position="149"/>
        <end position="169"/>
    </location>
</feature>
<comment type="subcellular location">
    <subcellularLocation>
        <location evidence="1">Cell membrane</location>
        <topology evidence="1">Multi-pass membrane protein</topology>
    </subcellularLocation>
</comment>
<proteinExistence type="predicted"/>
<dbReference type="RefSeq" id="WP_342746895.1">
    <property type="nucleotide sequence ID" value="NZ_PDJI01000004.1"/>
</dbReference>
<keyword evidence="8" id="KW-1185">Reference proteome</keyword>
<dbReference type="InterPro" id="IPR036259">
    <property type="entry name" value="MFS_trans_sf"/>
</dbReference>
<feature type="transmembrane region" description="Helical" evidence="5">
    <location>
        <begin position="175"/>
        <end position="195"/>
    </location>
</feature>
<dbReference type="Gene3D" id="1.20.1250.20">
    <property type="entry name" value="MFS general substrate transporter like domains"/>
    <property type="match status" value="1"/>
</dbReference>
<evidence type="ECO:0000256" key="2">
    <source>
        <dbReference type="ARBA" id="ARBA00022692"/>
    </source>
</evidence>
<dbReference type="InterPro" id="IPR020846">
    <property type="entry name" value="MFS_dom"/>
</dbReference>
<feature type="transmembrane region" description="Helical" evidence="5">
    <location>
        <begin position="20"/>
        <end position="45"/>
    </location>
</feature>
<evidence type="ECO:0000313" key="8">
    <source>
        <dbReference type="Proteomes" id="UP000222106"/>
    </source>
</evidence>
<feature type="transmembrane region" description="Helical" evidence="5">
    <location>
        <begin position="249"/>
        <end position="271"/>
    </location>
</feature>
<dbReference type="SUPFAM" id="SSF103473">
    <property type="entry name" value="MFS general substrate transporter"/>
    <property type="match status" value="1"/>
</dbReference>
<dbReference type="PANTHER" id="PTHR23531">
    <property type="entry name" value="QUINOLENE RESISTANCE PROTEIN NORA"/>
    <property type="match status" value="1"/>
</dbReference>
<feature type="transmembrane region" description="Helical" evidence="5">
    <location>
        <begin position="337"/>
        <end position="359"/>
    </location>
</feature>
<sequence length="402" mass="42482">MSRPWCGGDRKPLEERLWTAEFICAVVVNSLTMVVFYLLMTTMALYAIHRFAASDSLAGLASSMFVIGALASRFTAAQLINSMGPRRILIGALFLFIAMSLACIIAVNLPLLLAVRLTHGIGFGLANTAVTTIAQSLIPQRRRGEGTGYFSLSVPFAAALGPLLGLALIERWGYAVLFWAAVAVSGAAFVASLLLPERPASRGLESRGPSWRRFVDPDALPVATVMVAIGVVNSAMITFAHPFTESAGLGAHAGAFFGVNALGVLTCRLFVGAVQDRFGDNWVMYPAVLFYAAGLAMLSQAHSVQELLLAALAIGLGFGTVMPTVQTAAVRLAQPPNVGLAVATFYLMLDLGAGMGPVVLGGLVTGWDFRVMYLALCGLIVATGGHYYIVHGRYAGKGRPLL</sequence>
<evidence type="ECO:0000256" key="5">
    <source>
        <dbReference type="SAM" id="Phobius"/>
    </source>
</evidence>
<dbReference type="EMBL" id="PDJI01000004">
    <property type="protein sequence ID" value="PFG39829.1"/>
    <property type="molecule type" value="Genomic_DNA"/>
</dbReference>
<feature type="transmembrane region" description="Helical" evidence="5">
    <location>
        <begin position="307"/>
        <end position="325"/>
    </location>
</feature>
<dbReference type="CDD" id="cd17489">
    <property type="entry name" value="MFS_YfcJ_like"/>
    <property type="match status" value="1"/>
</dbReference>
<feature type="transmembrane region" description="Helical" evidence="5">
    <location>
        <begin position="88"/>
        <end position="111"/>
    </location>
</feature>
<accession>A0A2A9ENN5</accession>
<feature type="transmembrane region" description="Helical" evidence="5">
    <location>
        <begin position="219"/>
        <end position="243"/>
    </location>
</feature>
<dbReference type="GO" id="GO:0022857">
    <property type="term" value="F:transmembrane transporter activity"/>
    <property type="evidence" value="ECO:0007669"/>
    <property type="project" value="InterPro"/>
</dbReference>
<dbReference type="GO" id="GO:0005886">
    <property type="term" value="C:plasma membrane"/>
    <property type="evidence" value="ECO:0007669"/>
    <property type="project" value="UniProtKB-SubCell"/>
</dbReference>
<evidence type="ECO:0000313" key="7">
    <source>
        <dbReference type="EMBL" id="PFG39829.1"/>
    </source>
</evidence>
<evidence type="ECO:0000256" key="4">
    <source>
        <dbReference type="ARBA" id="ARBA00023136"/>
    </source>
</evidence>
<dbReference type="PANTHER" id="PTHR23531:SF1">
    <property type="entry name" value="QUINOLENE RESISTANCE PROTEIN NORA"/>
    <property type="match status" value="1"/>
</dbReference>
<dbReference type="AlphaFoldDB" id="A0A2A9ENN5"/>
<name>A0A2A9ENN5_9MICO</name>
<feature type="transmembrane region" description="Helical" evidence="5">
    <location>
        <begin position="57"/>
        <end position="76"/>
    </location>
</feature>
<evidence type="ECO:0000259" key="6">
    <source>
        <dbReference type="PROSITE" id="PS50850"/>
    </source>
</evidence>
<gene>
    <name evidence="7" type="ORF">ATJ97_2347</name>
</gene>
<keyword evidence="2 5" id="KW-0812">Transmembrane</keyword>
<dbReference type="InterPro" id="IPR011701">
    <property type="entry name" value="MFS"/>
</dbReference>
<comment type="caution">
    <text evidence="7">The sequence shown here is derived from an EMBL/GenBank/DDBJ whole genome shotgun (WGS) entry which is preliminary data.</text>
</comment>
<evidence type="ECO:0000256" key="3">
    <source>
        <dbReference type="ARBA" id="ARBA00022989"/>
    </source>
</evidence>
<feature type="transmembrane region" description="Helical" evidence="5">
    <location>
        <begin position="283"/>
        <end position="301"/>
    </location>
</feature>
<dbReference type="Pfam" id="PF07690">
    <property type="entry name" value="MFS_1"/>
    <property type="match status" value="1"/>
</dbReference>
<reference evidence="7 8" key="1">
    <citation type="submission" date="2017-10" db="EMBL/GenBank/DDBJ databases">
        <title>Sequencing the genomes of 1000 actinobacteria strains.</title>
        <authorList>
            <person name="Klenk H.-P."/>
        </authorList>
    </citation>
    <scope>NUCLEOTIDE SEQUENCE [LARGE SCALE GENOMIC DNA]</scope>
    <source>
        <strain evidence="7 8">DSM 21838</strain>
    </source>
</reference>
<organism evidence="7 8">
    <name type="scientific">Georgenia soli</name>
    <dbReference type="NCBI Taxonomy" id="638953"/>
    <lineage>
        <taxon>Bacteria</taxon>
        <taxon>Bacillati</taxon>
        <taxon>Actinomycetota</taxon>
        <taxon>Actinomycetes</taxon>
        <taxon>Micrococcales</taxon>
        <taxon>Bogoriellaceae</taxon>
        <taxon>Georgenia</taxon>
    </lineage>
</organism>
<dbReference type="Proteomes" id="UP000222106">
    <property type="component" value="Unassembled WGS sequence"/>
</dbReference>
<protein>
    <submittedName>
        <fullName evidence="7">Putative MFS family arabinose efflux permease</fullName>
    </submittedName>
</protein>
<dbReference type="PROSITE" id="PS50850">
    <property type="entry name" value="MFS"/>
    <property type="match status" value="1"/>
</dbReference>
<keyword evidence="3 5" id="KW-1133">Transmembrane helix</keyword>
<feature type="domain" description="Major facilitator superfamily (MFS) profile" evidence="6">
    <location>
        <begin position="21"/>
        <end position="395"/>
    </location>
</feature>
<dbReference type="InterPro" id="IPR052714">
    <property type="entry name" value="MFS_Exporter"/>
</dbReference>